<organism evidence="3 4">
    <name type="scientific">Jiella mangrovi</name>
    <dbReference type="NCBI Taxonomy" id="2821407"/>
    <lineage>
        <taxon>Bacteria</taxon>
        <taxon>Pseudomonadati</taxon>
        <taxon>Pseudomonadota</taxon>
        <taxon>Alphaproteobacteria</taxon>
        <taxon>Hyphomicrobiales</taxon>
        <taxon>Aurantimonadaceae</taxon>
        <taxon>Jiella</taxon>
    </lineage>
</organism>
<dbReference type="PANTHER" id="PTHR30251:SF4">
    <property type="entry name" value="SLR1668 PROTEIN"/>
    <property type="match status" value="1"/>
</dbReference>
<dbReference type="Gene3D" id="2.60.40.10">
    <property type="entry name" value="Immunoglobulins"/>
    <property type="match status" value="1"/>
</dbReference>
<dbReference type="InterPro" id="IPR050643">
    <property type="entry name" value="Periplasmic_pilus_chap"/>
</dbReference>
<evidence type="ECO:0000313" key="4">
    <source>
        <dbReference type="Proteomes" id="UP000678276"/>
    </source>
</evidence>
<comment type="caution">
    <text evidence="3">The sequence shown here is derived from an EMBL/GenBank/DDBJ whole genome shotgun (WGS) entry which is preliminary data.</text>
</comment>
<keyword evidence="4" id="KW-1185">Reference proteome</keyword>
<dbReference type="PANTHER" id="PTHR30251">
    <property type="entry name" value="PILUS ASSEMBLY CHAPERONE"/>
    <property type="match status" value="1"/>
</dbReference>
<dbReference type="InterPro" id="IPR008962">
    <property type="entry name" value="PapD-like_sf"/>
</dbReference>
<evidence type="ECO:0000259" key="2">
    <source>
        <dbReference type="Pfam" id="PF00345"/>
    </source>
</evidence>
<gene>
    <name evidence="3" type="ORF">J6595_09630</name>
</gene>
<protein>
    <submittedName>
        <fullName evidence="3">Molecular chaperone</fullName>
    </submittedName>
</protein>
<keyword evidence="1" id="KW-0732">Signal</keyword>
<feature type="domain" description="Pili assembly chaperone N-terminal" evidence="2">
    <location>
        <begin position="29"/>
        <end position="143"/>
    </location>
</feature>
<feature type="signal peptide" evidence="1">
    <location>
        <begin position="1"/>
        <end position="25"/>
    </location>
</feature>
<dbReference type="RefSeq" id="WP_209594262.1">
    <property type="nucleotide sequence ID" value="NZ_JAGJCF010000005.1"/>
</dbReference>
<evidence type="ECO:0000256" key="1">
    <source>
        <dbReference type="SAM" id="SignalP"/>
    </source>
</evidence>
<dbReference type="InterPro" id="IPR016147">
    <property type="entry name" value="Pili_assmbl_chaperone_N"/>
</dbReference>
<sequence>MGFRRFSLAVGIAVSLMLAVGSGNAASLRVSPISLDLPHGTKASSVRVWNNDRQPVTVQARIFRWTRKGGKDILSPTRDVVVSPPIATLAPGAENVIRIVRTSNRPVEGREAYRLIVDQIPDRSHDRPGTVRILVRHAIAVIFK</sequence>
<dbReference type="Pfam" id="PF00345">
    <property type="entry name" value="PapD_N"/>
    <property type="match status" value="1"/>
</dbReference>
<evidence type="ECO:0000313" key="3">
    <source>
        <dbReference type="EMBL" id="MBP0615839.1"/>
    </source>
</evidence>
<name>A0ABS4BGG3_9HYPH</name>
<reference evidence="3 4" key="1">
    <citation type="submission" date="2021-04" db="EMBL/GenBank/DDBJ databases">
        <title>Whole genome sequence of Jiella sp. KSK16Y-1.</title>
        <authorList>
            <person name="Tuo L."/>
        </authorList>
    </citation>
    <scope>NUCLEOTIDE SEQUENCE [LARGE SCALE GENOMIC DNA]</scope>
    <source>
        <strain evidence="3 4">KSK16Y-1</strain>
    </source>
</reference>
<dbReference type="EMBL" id="JAGJCF010000005">
    <property type="protein sequence ID" value="MBP0615839.1"/>
    <property type="molecule type" value="Genomic_DNA"/>
</dbReference>
<dbReference type="SUPFAM" id="SSF49354">
    <property type="entry name" value="PapD-like"/>
    <property type="match status" value="1"/>
</dbReference>
<feature type="chain" id="PRO_5046699771" evidence="1">
    <location>
        <begin position="26"/>
        <end position="144"/>
    </location>
</feature>
<proteinExistence type="predicted"/>
<accession>A0ABS4BGG3</accession>
<dbReference type="InterPro" id="IPR013783">
    <property type="entry name" value="Ig-like_fold"/>
</dbReference>
<dbReference type="Proteomes" id="UP000678276">
    <property type="component" value="Unassembled WGS sequence"/>
</dbReference>